<feature type="transmembrane region" description="Helical" evidence="6">
    <location>
        <begin position="58"/>
        <end position="78"/>
    </location>
</feature>
<dbReference type="OrthoDB" id="1121311at2"/>
<keyword evidence="4 6" id="KW-1133">Transmembrane helix</keyword>
<comment type="caution">
    <text evidence="8">The sequence shown here is derived from an EMBL/GenBank/DDBJ whole genome shotgun (WGS) entry which is preliminary data.</text>
</comment>
<proteinExistence type="predicted"/>
<accession>A0A5R9F3N2</accession>
<reference evidence="8 9" key="1">
    <citation type="submission" date="2019-04" db="EMBL/GenBank/DDBJ databases">
        <title>Bacillus caeni sp. nov., a bacterium isolated from mangrove sediment.</title>
        <authorList>
            <person name="Huang H."/>
            <person name="Mo K."/>
            <person name="Hu Y."/>
        </authorList>
    </citation>
    <scope>NUCLEOTIDE SEQUENCE [LARGE SCALE GENOMIC DNA]</scope>
    <source>
        <strain evidence="8 9">HB172195</strain>
    </source>
</reference>
<dbReference type="PANTHER" id="PTHR40077:SF1">
    <property type="entry name" value="MEMBRANE PROTEIN"/>
    <property type="match status" value="1"/>
</dbReference>
<dbReference type="EMBL" id="SWLG01000031">
    <property type="protein sequence ID" value="TLS35054.1"/>
    <property type="molecule type" value="Genomic_DNA"/>
</dbReference>
<dbReference type="Proteomes" id="UP000308230">
    <property type="component" value="Unassembled WGS sequence"/>
</dbReference>
<keyword evidence="9" id="KW-1185">Reference proteome</keyword>
<dbReference type="Pfam" id="PF12823">
    <property type="entry name" value="DUF3817"/>
    <property type="match status" value="1"/>
</dbReference>
<name>A0A5R9F3N2_9BACL</name>
<dbReference type="AlphaFoldDB" id="A0A5R9F3N2"/>
<feature type="transmembrane region" description="Helical" evidence="6">
    <location>
        <begin position="7"/>
        <end position="24"/>
    </location>
</feature>
<comment type="subcellular location">
    <subcellularLocation>
        <location evidence="1">Cell membrane</location>
        <topology evidence="1">Multi-pass membrane protein</topology>
    </subcellularLocation>
</comment>
<evidence type="ECO:0000256" key="1">
    <source>
        <dbReference type="ARBA" id="ARBA00004651"/>
    </source>
</evidence>
<evidence type="ECO:0000256" key="2">
    <source>
        <dbReference type="ARBA" id="ARBA00022475"/>
    </source>
</evidence>
<keyword evidence="3 6" id="KW-0812">Transmembrane</keyword>
<keyword evidence="5 6" id="KW-0472">Membrane</keyword>
<dbReference type="NCBIfam" id="TIGR03954">
    <property type="entry name" value="integ_memb_HG"/>
    <property type="match status" value="1"/>
</dbReference>
<evidence type="ECO:0000256" key="6">
    <source>
        <dbReference type="SAM" id="Phobius"/>
    </source>
</evidence>
<evidence type="ECO:0000313" key="9">
    <source>
        <dbReference type="Proteomes" id="UP000308230"/>
    </source>
</evidence>
<feature type="transmembrane region" description="Helical" evidence="6">
    <location>
        <begin position="30"/>
        <end position="51"/>
    </location>
</feature>
<sequence>MIGFAEGISFLVLLGIAMPLKYMLNMPLAVMIVGALHGGLFVLYIIAIVYMKFAHRWSFLKSFLAALSSVLPFGPFIFDAKLLRNQVNS</sequence>
<dbReference type="GO" id="GO:0005886">
    <property type="term" value="C:plasma membrane"/>
    <property type="evidence" value="ECO:0007669"/>
    <property type="project" value="UniProtKB-SubCell"/>
</dbReference>
<dbReference type="PANTHER" id="PTHR40077">
    <property type="entry name" value="MEMBRANE PROTEIN-RELATED"/>
    <property type="match status" value="1"/>
</dbReference>
<gene>
    <name evidence="8" type="ORF">FCL54_22560</name>
</gene>
<evidence type="ECO:0000256" key="5">
    <source>
        <dbReference type="ARBA" id="ARBA00023136"/>
    </source>
</evidence>
<evidence type="ECO:0000256" key="4">
    <source>
        <dbReference type="ARBA" id="ARBA00022989"/>
    </source>
</evidence>
<keyword evidence="2" id="KW-1003">Cell membrane</keyword>
<dbReference type="InterPro" id="IPR023845">
    <property type="entry name" value="DUF3817_TM"/>
</dbReference>
<protein>
    <submittedName>
        <fullName evidence="8">DUF3817 domain-containing protein</fullName>
    </submittedName>
</protein>
<evidence type="ECO:0000256" key="3">
    <source>
        <dbReference type="ARBA" id="ARBA00022692"/>
    </source>
</evidence>
<feature type="domain" description="DUF3817" evidence="7">
    <location>
        <begin position="2"/>
        <end position="83"/>
    </location>
</feature>
<organism evidence="8 9">
    <name type="scientific">Exobacillus caeni</name>
    <dbReference type="NCBI Taxonomy" id="2574798"/>
    <lineage>
        <taxon>Bacteria</taxon>
        <taxon>Bacillati</taxon>
        <taxon>Bacillota</taxon>
        <taxon>Bacilli</taxon>
        <taxon>Bacillales</taxon>
        <taxon>Guptibacillaceae</taxon>
        <taxon>Exobacillus</taxon>
    </lineage>
</organism>
<evidence type="ECO:0000259" key="7">
    <source>
        <dbReference type="Pfam" id="PF12823"/>
    </source>
</evidence>
<evidence type="ECO:0000313" key="8">
    <source>
        <dbReference type="EMBL" id="TLS35054.1"/>
    </source>
</evidence>